<feature type="transmembrane region" description="Helical" evidence="13">
    <location>
        <begin position="88"/>
        <end position="106"/>
    </location>
</feature>
<proteinExistence type="predicted"/>
<reference evidence="15 16" key="1">
    <citation type="submission" date="2019-01" db="EMBL/GenBank/DDBJ databases">
        <title>Blautia sp. nov. KGMB01111 isolated human feces.</title>
        <authorList>
            <person name="Park J.-E."/>
            <person name="Kim J.-S."/>
            <person name="Park S.-H."/>
        </authorList>
    </citation>
    <scope>NUCLEOTIDE SEQUENCE [LARGE SCALE GENOMIC DNA]</scope>
    <source>
        <strain evidence="15 16">KGMB01111</strain>
    </source>
</reference>
<comment type="caution">
    <text evidence="15">The sequence shown here is derived from an EMBL/GenBank/DDBJ whole genome shotgun (WGS) entry which is preliminary data.</text>
</comment>
<keyword evidence="6" id="KW-0677">Repeat</keyword>
<feature type="domain" description="PLD phosphodiesterase" evidence="14">
    <location>
        <begin position="264"/>
        <end position="291"/>
    </location>
</feature>
<evidence type="ECO:0000256" key="12">
    <source>
        <dbReference type="NCBIfam" id="TIGR04265"/>
    </source>
</evidence>
<keyword evidence="3" id="KW-0444">Lipid biosynthesis</keyword>
<dbReference type="PANTHER" id="PTHR21248:SF22">
    <property type="entry name" value="PHOSPHOLIPASE D"/>
    <property type="match status" value="1"/>
</dbReference>
<accession>A0A4Q1RJ83</accession>
<dbReference type="InterPro" id="IPR025202">
    <property type="entry name" value="PLD-like_dom"/>
</dbReference>
<keyword evidence="16" id="KW-1185">Reference proteome</keyword>
<dbReference type="InterPro" id="IPR001736">
    <property type="entry name" value="PLipase_D/transphosphatidylase"/>
</dbReference>
<dbReference type="Gene3D" id="3.30.870.10">
    <property type="entry name" value="Endonuclease Chain A"/>
    <property type="match status" value="2"/>
</dbReference>
<evidence type="ECO:0000256" key="7">
    <source>
        <dbReference type="ARBA" id="ARBA00022989"/>
    </source>
</evidence>
<dbReference type="InterPro" id="IPR022924">
    <property type="entry name" value="Cardiolipin_synthase"/>
</dbReference>
<dbReference type="GO" id="GO:0005886">
    <property type="term" value="C:plasma membrane"/>
    <property type="evidence" value="ECO:0007669"/>
    <property type="project" value="UniProtKB-SubCell"/>
</dbReference>
<evidence type="ECO:0000256" key="4">
    <source>
        <dbReference type="ARBA" id="ARBA00022679"/>
    </source>
</evidence>
<evidence type="ECO:0000313" key="16">
    <source>
        <dbReference type="Proteomes" id="UP000290106"/>
    </source>
</evidence>
<dbReference type="CDD" id="cd09154">
    <property type="entry name" value="PLDc_SMU_988_like_1"/>
    <property type="match status" value="1"/>
</dbReference>
<dbReference type="RefSeq" id="WP_022399783.1">
    <property type="nucleotide sequence ID" value="NZ_JBGKFY010000002.1"/>
</dbReference>
<dbReference type="OrthoDB" id="9762009at2"/>
<feature type="transmembrane region" description="Helical" evidence="13">
    <location>
        <begin position="28"/>
        <end position="50"/>
    </location>
</feature>
<comment type="subcellular location">
    <subcellularLocation>
        <location evidence="1">Cell membrane</location>
        <topology evidence="1">Multi-pass membrane protein</topology>
    </subcellularLocation>
</comment>
<keyword evidence="4" id="KW-0808">Transferase</keyword>
<dbReference type="SUPFAM" id="SSF56024">
    <property type="entry name" value="Phospholipase D/nuclease"/>
    <property type="match status" value="2"/>
</dbReference>
<evidence type="ECO:0000259" key="14">
    <source>
        <dbReference type="PROSITE" id="PS50035"/>
    </source>
</evidence>
<keyword evidence="2" id="KW-1003">Cell membrane</keyword>
<keyword evidence="8" id="KW-0443">Lipid metabolism</keyword>
<evidence type="ECO:0000256" key="10">
    <source>
        <dbReference type="ARBA" id="ARBA00023209"/>
    </source>
</evidence>
<dbReference type="GO" id="GO:0032049">
    <property type="term" value="P:cardiolipin biosynthetic process"/>
    <property type="evidence" value="ECO:0007669"/>
    <property type="project" value="UniProtKB-UniRule"/>
</dbReference>
<sequence length="530" mass="61350">MGKIQEIRESETGKKIVKKGKSGIGRILFGRTGVILLLLLLQLGILFMVFSRLQQHVIYVYWLFALLSALTAILIINRPGNPAFKLAWMVPITIFPVFGMLLYLFVEFQAGERLLNRRLQDVEQQMRKYVLQDPDVFEELEQTDKRTSNLSRYVMEKGGFPTYKNYHTAYYPWGKDKFEALIEELNKAEKFIFMEYFIVAEGKMWNTVLEILKKKVQEGVEVRFMYDGTCSISLLPYNYPKKLEEYGIKCKIFNPIKPALSTVQNNRDHRKIVVIDGKTAFTGGVNLADEYIGELERFGTWKDTAIMIQGEAVRNFTLMFLEIWNVDEPQENYERYLDASHCYGMMEGDGYVIPYGDSPLDHENVGELVYLDILNSAKDYVHIMTPYLILDHEMITALTYAAKRGVDVKIIMPGIPDKAYAFALAKTYYPELLRAGVKIYQYKPGFVHAKSFTSDDCKGVVGTINLDYRSLYLHFECAVYLYQVPQITEVEADFQETLKDCREITMEDWRNEKFITKLTGRVLRLIAPLM</sequence>
<feature type="domain" description="PLD phosphodiesterase" evidence="14">
    <location>
        <begin position="443"/>
        <end position="470"/>
    </location>
</feature>
<dbReference type="PROSITE" id="PS50035">
    <property type="entry name" value="PLD"/>
    <property type="match status" value="2"/>
</dbReference>
<evidence type="ECO:0000256" key="9">
    <source>
        <dbReference type="ARBA" id="ARBA00023136"/>
    </source>
</evidence>
<dbReference type="CDD" id="cd09160">
    <property type="entry name" value="PLDc_SMU_988_like_2"/>
    <property type="match status" value="1"/>
</dbReference>
<keyword evidence="10" id="KW-0594">Phospholipid biosynthesis</keyword>
<dbReference type="EMBL" id="SDKC01000001">
    <property type="protein sequence ID" value="RXS75678.1"/>
    <property type="molecule type" value="Genomic_DNA"/>
</dbReference>
<dbReference type="Proteomes" id="UP000290106">
    <property type="component" value="Unassembled WGS sequence"/>
</dbReference>
<dbReference type="EC" id="2.7.8.-" evidence="12"/>
<evidence type="ECO:0000313" key="15">
    <source>
        <dbReference type="EMBL" id="RXS75678.1"/>
    </source>
</evidence>
<keyword evidence="5 13" id="KW-0812">Transmembrane</keyword>
<evidence type="ECO:0000256" key="6">
    <source>
        <dbReference type="ARBA" id="ARBA00022737"/>
    </source>
</evidence>
<evidence type="ECO:0000256" key="1">
    <source>
        <dbReference type="ARBA" id="ARBA00004651"/>
    </source>
</evidence>
<protein>
    <recommendedName>
        <fullName evidence="12">Cardiolipin synthase</fullName>
        <ecNumber evidence="12">2.7.8.-</ecNumber>
    </recommendedName>
</protein>
<gene>
    <name evidence="15" type="primary">cls</name>
    <name evidence="15" type="ORF">ETP43_10915</name>
</gene>
<evidence type="ECO:0000256" key="5">
    <source>
        <dbReference type="ARBA" id="ARBA00022692"/>
    </source>
</evidence>
<dbReference type="NCBIfam" id="TIGR04265">
    <property type="entry name" value="bac_cardiolipin"/>
    <property type="match status" value="1"/>
</dbReference>
<dbReference type="AlphaFoldDB" id="A0A4Q1RJ83"/>
<evidence type="ECO:0000256" key="3">
    <source>
        <dbReference type="ARBA" id="ARBA00022516"/>
    </source>
</evidence>
<organism evidence="15 16">
    <name type="scientific">Blautia faecicola</name>
    <dbReference type="NCBI Taxonomy" id="2509240"/>
    <lineage>
        <taxon>Bacteria</taxon>
        <taxon>Bacillati</taxon>
        <taxon>Bacillota</taxon>
        <taxon>Clostridia</taxon>
        <taxon>Lachnospirales</taxon>
        <taxon>Lachnospiraceae</taxon>
        <taxon>Blautia</taxon>
    </lineage>
</organism>
<evidence type="ECO:0000256" key="11">
    <source>
        <dbReference type="ARBA" id="ARBA00023264"/>
    </source>
</evidence>
<dbReference type="GO" id="GO:0008808">
    <property type="term" value="F:cardiolipin synthase activity"/>
    <property type="evidence" value="ECO:0007669"/>
    <property type="project" value="UniProtKB-UniRule"/>
</dbReference>
<evidence type="ECO:0000256" key="8">
    <source>
        <dbReference type="ARBA" id="ARBA00023098"/>
    </source>
</evidence>
<keyword evidence="7 13" id="KW-1133">Transmembrane helix</keyword>
<keyword evidence="11" id="KW-1208">Phospholipid metabolism</keyword>
<dbReference type="Pfam" id="PF13396">
    <property type="entry name" value="PLDc_N"/>
    <property type="match status" value="1"/>
</dbReference>
<dbReference type="SMART" id="SM00155">
    <property type="entry name" value="PLDc"/>
    <property type="match status" value="2"/>
</dbReference>
<name>A0A4Q1RJ83_9FIRM</name>
<feature type="transmembrane region" description="Helical" evidence="13">
    <location>
        <begin position="56"/>
        <end position="76"/>
    </location>
</feature>
<dbReference type="Pfam" id="PF13091">
    <property type="entry name" value="PLDc_2"/>
    <property type="match status" value="2"/>
</dbReference>
<dbReference type="PANTHER" id="PTHR21248">
    <property type="entry name" value="CARDIOLIPIN SYNTHASE"/>
    <property type="match status" value="1"/>
</dbReference>
<evidence type="ECO:0000256" key="2">
    <source>
        <dbReference type="ARBA" id="ARBA00022475"/>
    </source>
</evidence>
<dbReference type="InterPro" id="IPR027379">
    <property type="entry name" value="CLS_N"/>
</dbReference>
<keyword evidence="9 13" id="KW-0472">Membrane</keyword>
<evidence type="ECO:0000256" key="13">
    <source>
        <dbReference type="SAM" id="Phobius"/>
    </source>
</evidence>